<keyword evidence="2 7" id="KW-0489">Methyltransferase</keyword>
<dbReference type="PANTHER" id="PTHR43836:SF2">
    <property type="entry name" value="CATECHOL O-METHYLTRANSFERASE 1-RELATED"/>
    <property type="match status" value="1"/>
</dbReference>
<evidence type="ECO:0000313" key="7">
    <source>
        <dbReference type="EMBL" id="WEW56532.1"/>
    </source>
</evidence>
<dbReference type="SUPFAM" id="SSF53335">
    <property type="entry name" value="S-adenosyl-L-methionine-dependent methyltransferases"/>
    <property type="match status" value="1"/>
</dbReference>
<evidence type="ECO:0000256" key="1">
    <source>
        <dbReference type="ARBA" id="ARBA00012880"/>
    </source>
</evidence>
<dbReference type="GO" id="GO:0006584">
    <property type="term" value="P:catecholamine metabolic process"/>
    <property type="evidence" value="ECO:0007669"/>
    <property type="project" value="UniProtKB-KW"/>
</dbReference>
<dbReference type="InterPro" id="IPR002935">
    <property type="entry name" value="SAM_O-MeTrfase"/>
</dbReference>
<evidence type="ECO:0000256" key="3">
    <source>
        <dbReference type="ARBA" id="ARBA00022679"/>
    </source>
</evidence>
<dbReference type="InterPro" id="IPR029063">
    <property type="entry name" value="SAM-dependent_MTases_sf"/>
</dbReference>
<gene>
    <name evidence="7" type="ORF">PRK78_001978</name>
</gene>
<accession>A0AAF0IH70</accession>
<evidence type="ECO:0000313" key="8">
    <source>
        <dbReference type="Proteomes" id="UP001219355"/>
    </source>
</evidence>
<dbReference type="EC" id="2.1.1.6" evidence="1"/>
<keyword evidence="4" id="KW-0949">S-adenosyl-L-methionine</keyword>
<evidence type="ECO:0000256" key="5">
    <source>
        <dbReference type="ARBA" id="ARBA00022939"/>
    </source>
</evidence>
<dbReference type="CDD" id="cd02440">
    <property type="entry name" value="AdoMet_MTases"/>
    <property type="match status" value="1"/>
</dbReference>
<keyword evidence="8" id="KW-1185">Reference proteome</keyword>
<evidence type="ECO:0000256" key="4">
    <source>
        <dbReference type="ARBA" id="ARBA00022691"/>
    </source>
</evidence>
<dbReference type="GO" id="GO:0008171">
    <property type="term" value="F:O-methyltransferase activity"/>
    <property type="evidence" value="ECO:0007669"/>
    <property type="project" value="InterPro"/>
</dbReference>
<dbReference type="AlphaFoldDB" id="A0AAF0IH70"/>
<organism evidence="7 8">
    <name type="scientific">Emydomyces testavorans</name>
    <dbReference type="NCBI Taxonomy" id="2070801"/>
    <lineage>
        <taxon>Eukaryota</taxon>
        <taxon>Fungi</taxon>
        <taxon>Dikarya</taxon>
        <taxon>Ascomycota</taxon>
        <taxon>Pezizomycotina</taxon>
        <taxon>Eurotiomycetes</taxon>
        <taxon>Eurotiomycetidae</taxon>
        <taxon>Onygenales</taxon>
        <taxon>Nannizziopsiaceae</taxon>
        <taxon>Emydomyces</taxon>
    </lineage>
</organism>
<comment type="similarity">
    <text evidence="6">Belongs to the class I-like SAM-binding methyltransferase superfamily. Cation-dependent O-methyltransferase family.</text>
</comment>
<dbReference type="Proteomes" id="UP001219355">
    <property type="component" value="Chromosome 1"/>
</dbReference>
<keyword evidence="3 7" id="KW-0808">Transferase</keyword>
<proteinExistence type="inferred from homology"/>
<dbReference type="Pfam" id="PF01596">
    <property type="entry name" value="Methyltransf_3"/>
    <property type="match status" value="1"/>
</dbReference>
<dbReference type="GO" id="GO:0032259">
    <property type="term" value="P:methylation"/>
    <property type="evidence" value="ECO:0007669"/>
    <property type="project" value="UniProtKB-KW"/>
</dbReference>
<dbReference type="Gene3D" id="3.40.50.150">
    <property type="entry name" value="Vaccinia Virus protein VP39"/>
    <property type="match status" value="1"/>
</dbReference>
<evidence type="ECO:0000256" key="6">
    <source>
        <dbReference type="ARBA" id="ARBA00023453"/>
    </source>
</evidence>
<evidence type="ECO:0000256" key="2">
    <source>
        <dbReference type="ARBA" id="ARBA00022603"/>
    </source>
</evidence>
<reference evidence="7" key="1">
    <citation type="submission" date="2023-03" db="EMBL/GenBank/DDBJ databases">
        <title>Emydomyces testavorans Genome Sequence.</title>
        <authorList>
            <person name="Hoyer L."/>
        </authorList>
    </citation>
    <scope>NUCLEOTIDE SEQUENCE</scope>
    <source>
        <strain evidence="7">16-2883</strain>
    </source>
</reference>
<keyword evidence="5" id="KW-0128">Catecholamine metabolism</keyword>
<protein>
    <recommendedName>
        <fullName evidence="1">catechol O-methyltransferase</fullName>
        <ecNumber evidence="1">2.1.1.6</ecNumber>
    </recommendedName>
</protein>
<dbReference type="PANTHER" id="PTHR43836">
    <property type="entry name" value="CATECHOL O-METHYLTRANSFERASE 1-RELATED"/>
    <property type="match status" value="1"/>
</dbReference>
<name>A0AAF0IH70_9EURO</name>
<sequence length="290" mass="32607">MDNNNTINNCSCEYYLPKDSHTRKLDDRREIELLHYVYNHPNLEQVRGSPAKVLGLIDEFGRNKAFLMNVGKYKGEIVTNLIEKHKPQTIIELGSYVGYSAILFADTLRRVGGKKYYSLERNPEYAAVATMLVDLAGLRDVVKILVGNSDVLLHRLCTSGEVTKIDLMFLDHFKAAYVTDLKLCEQLNMIAPGTVLAADNVIVPGNPAYLEYVRSSVETKRQKATYPTAGYEIFSQQIMSWYVEKDAKPAFEVVGNPNLIYESKLIESIEPSGELDGVEVTRCIGVQESK</sequence>
<dbReference type="EMBL" id="CP120627">
    <property type="protein sequence ID" value="WEW56532.1"/>
    <property type="molecule type" value="Genomic_DNA"/>
</dbReference>